<dbReference type="OrthoDB" id="5804959at2759"/>
<dbReference type="InterPro" id="IPR035976">
    <property type="entry name" value="Sushi/SCR/CCP_sf"/>
</dbReference>
<sequence length="346" mass="39057">MQREKKTKIDWTTDSSLEYRLTLFHAQEEDSGVFVCQTPNLQTHSVEIKVQKIDCLRLNESNSKDEHRLNTNNVSVIIKNNNNDDHRMGSILSFECPIGTTLVGSNSSECLWTAKWSDRIPICNELKQLNLIEHFIEIVTKCPDLIEAIKNAFEILNRNQANFRSIVPVQMINMDHSIGSKAIFSCPRGYGLYGGEYELECLKDGSWSGPIPYCQEVRCGEPSIPRNGYIEGISIDQLNIYFAGDIVQYACDEGFMIDGNPISICQENGRKPACNYPGLTHGLRLISEVKFFYEINETIKFECFEGTMLRGNAIIKCIASGRWNGPIPDCIPNGGEQINSNSFDIF</sequence>
<protein>
    <submittedName>
        <fullName evidence="6">Sushi domain containing protein 1</fullName>
    </submittedName>
</protein>
<dbReference type="InterPro" id="IPR000436">
    <property type="entry name" value="Sushi_SCR_CCP_dom"/>
</dbReference>
<dbReference type="PANTHER" id="PTHR45656">
    <property type="entry name" value="PROTEIN CBR-CLEC-78"/>
    <property type="match status" value="1"/>
</dbReference>
<feature type="disulfide bond" evidence="4">
    <location>
        <begin position="96"/>
        <end position="123"/>
    </location>
</feature>
<keyword evidence="2" id="KW-0677">Repeat</keyword>
<feature type="disulfide bond" evidence="4">
    <location>
        <begin position="274"/>
        <end position="317"/>
    </location>
</feature>
<evidence type="ECO:0000256" key="2">
    <source>
        <dbReference type="ARBA" id="ARBA00022737"/>
    </source>
</evidence>
<gene>
    <name evidence="6" type="ORF">QR98_0014820</name>
</gene>
<dbReference type="VEuPathDB" id="VectorBase:SSCA007452"/>
<dbReference type="InterPro" id="IPR051277">
    <property type="entry name" value="SEZ6_CSMD_C4BPB_Regulators"/>
</dbReference>
<dbReference type="PANTHER" id="PTHR45656:SF4">
    <property type="entry name" value="PROTEIN CBR-CLEC-78"/>
    <property type="match status" value="1"/>
</dbReference>
<comment type="caution">
    <text evidence="6">The sequence shown here is derived from an EMBL/GenBank/DDBJ whole genome shotgun (WGS) entry which is preliminary data.</text>
</comment>
<dbReference type="CDD" id="cd00033">
    <property type="entry name" value="CCP"/>
    <property type="match status" value="4"/>
</dbReference>
<dbReference type="AlphaFoldDB" id="A0A131ZW47"/>
<feature type="domain" description="Sushi" evidence="5">
    <location>
        <begin position="53"/>
        <end position="125"/>
    </location>
</feature>
<evidence type="ECO:0000313" key="7">
    <source>
        <dbReference type="Proteomes" id="UP000616769"/>
    </source>
</evidence>
<keyword evidence="4" id="KW-0768">Sushi</keyword>
<organism evidence="6 7">
    <name type="scientific">Sarcoptes scabiei</name>
    <name type="common">Itch mite</name>
    <name type="synonym">Acarus scabiei</name>
    <dbReference type="NCBI Taxonomy" id="52283"/>
    <lineage>
        <taxon>Eukaryota</taxon>
        <taxon>Metazoa</taxon>
        <taxon>Ecdysozoa</taxon>
        <taxon>Arthropoda</taxon>
        <taxon>Chelicerata</taxon>
        <taxon>Arachnida</taxon>
        <taxon>Acari</taxon>
        <taxon>Acariformes</taxon>
        <taxon>Sarcoptiformes</taxon>
        <taxon>Astigmata</taxon>
        <taxon>Psoroptidia</taxon>
        <taxon>Sarcoptoidea</taxon>
        <taxon>Sarcoptidae</taxon>
        <taxon>Sarcoptinae</taxon>
        <taxon>Sarcoptes</taxon>
    </lineage>
</organism>
<proteinExistence type="predicted"/>
<dbReference type="Proteomes" id="UP000616769">
    <property type="component" value="Unassembled WGS sequence"/>
</dbReference>
<dbReference type="SUPFAM" id="SSF57535">
    <property type="entry name" value="Complement control module/SCR domain"/>
    <property type="match status" value="4"/>
</dbReference>
<evidence type="ECO:0000259" key="5">
    <source>
        <dbReference type="PROSITE" id="PS50923"/>
    </source>
</evidence>
<feature type="domain" description="Sushi" evidence="5">
    <location>
        <begin position="140"/>
        <end position="216"/>
    </location>
</feature>
<evidence type="ECO:0000313" key="6">
    <source>
        <dbReference type="EMBL" id="KPM03052.1"/>
    </source>
</evidence>
<feature type="domain" description="Sushi" evidence="5">
    <location>
        <begin position="272"/>
        <end position="332"/>
    </location>
</feature>
<name>A0A131ZW47_SARSC</name>
<evidence type="ECO:0000256" key="4">
    <source>
        <dbReference type="PROSITE-ProRule" id="PRU00302"/>
    </source>
</evidence>
<dbReference type="PROSITE" id="PS50923">
    <property type="entry name" value="SUSHI"/>
    <property type="match status" value="3"/>
</dbReference>
<accession>A0A131ZW47</accession>
<keyword evidence="1" id="KW-0732">Signal</keyword>
<dbReference type="SMART" id="SM00032">
    <property type="entry name" value="CCP"/>
    <property type="match status" value="4"/>
</dbReference>
<dbReference type="Gene3D" id="2.10.70.10">
    <property type="entry name" value="Complement Module, domain 1"/>
    <property type="match status" value="4"/>
</dbReference>
<evidence type="ECO:0000256" key="1">
    <source>
        <dbReference type="ARBA" id="ARBA00022729"/>
    </source>
</evidence>
<dbReference type="Pfam" id="PF00084">
    <property type="entry name" value="Sushi"/>
    <property type="match status" value="4"/>
</dbReference>
<comment type="caution">
    <text evidence="4">Lacks conserved residue(s) required for the propagation of feature annotation.</text>
</comment>
<dbReference type="EMBL" id="JXLN01003906">
    <property type="protein sequence ID" value="KPM03052.1"/>
    <property type="molecule type" value="Genomic_DNA"/>
</dbReference>
<evidence type="ECO:0000256" key="3">
    <source>
        <dbReference type="ARBA" id="ARBA00023157"/>
    </source>
</evidence>
<keyword evidence="3 4" id="KW-1015">Disulfide bond</keyword>
<feature type="disulfide bond" evidence="4">
    <location>
        <begin position="303"/>
        <end position="330"/>
    </location>
</feature>
<reference evidence="6 7" key="1">
    <citation type="journal article" date="2015" name="Parasit. Vectors">
        <title>Draft genome of the scabies mite.</title>
        <authorList>
            <person name="Rider S.D.Jr."/>
            <person name="Morgan M.S."/>
            <person name="Arlian L.G."/>
        </authorList>
    </citation>
    <scope>NUCLEOTIDE SEQUENCE [LARGE SCALE GENOMIC DNA]</scope>
    <source>
        <strain evidence="6">Arlian Lab</strain>
    </source>
</reference>